<dbReference type="InterPro" id="IPR036962">
    <property type="entry name" value="Glyco_hydro_3_N_sf"/>
</dbReference>
<dbReference type="Pfam" id="PF00652">
    <property type="entry name" value="Ricin_B_lectin"/>
    <property type="match status" value="1"/>
</dbReference>
<dbReference type="Pfam" id="PF01915">
    <property type="entry name" value="Glyco_hydro_3_C"/>
    <property type="match status" value="1"/>
</dbReference>
<dbReference type="InterPro" id="IPR000772">
    <property type="entry name" value="Ricin_B_lectin"/>
</dbReference>
<sequence>MPARRWLGAALGGALIAAGIAGQAATAPAAAASAACPWVGSTAPVGDRVTQLLGAMSQNQKLSMVAGTGSSAYAGVVPAIPGLCIPELDLEDGPSGVGEGLSGVTQMPAAVSAAATWDTAAEQQYGAVVGAEQAGKGSEVDLGPTVNLVRDPRFGRAFETMGEDPYLAGAMGASEIRGVQSQGVMAQVKHIAVYNQETNRNNPSDNAVIGDRALQELYLPAFQAAVQQGAASSVMCSYSTINGTYACQNKNLLTTILHNQFGFQGYVTSDWGATHATADSANAGMDMEMGSRDYYGDPLTTALANGSVSQSTLNTMVGRILTEMFTFGLFDKAPSGSTGTHVSTTAHVDTATRIAENGTVLLKNSGSILPLTTSSGSVAVLGNWQNSGGGSASVHADSVVSPQQGIATRAGSGVNVQYAQGSTTSSTLADVPASALTPASGSGSGLTGQFYNNTDLSGTPVRTSNSATLDFEWNGGSPGAGVNATNWSAKWTGTLKVPATGVYTFATTSDDGSRLILNGQKLIDQWGDQAPSRRSASFTLTAGQTLPVEVDYYNKSGGSSLSFSWTPANYTDSAITQAVSLAKNSAVAVVFAKTDESEGSDLQDIELPGDQNQLIADVAAVNPRTIVVLNTGSAVTMPWIGSVAGVMESWYAGQSEGTAIAALLYGDVNPSGKLPVTFPKSLTDVPASTAAQWPGQNNQVQYSEGLAMGYRWYQSKGITPLFPFGFGLSYTTFGYSGLNVSGPDAHGNSTVTATVTNTGNRAGTDVAQLYLTAPSAAGEPGEQLKGFQRVDLQAGANKQVTFTVPAHSLAYWNTATGNWSTATGTYAIAVGDTSGSPQLTGSLNVTTTNTGNTVTVTNPAGMSSPTGSAVALTLHASDSASGQNLTWTAGGLPAGLAINSGTGTITGTPTTAATSTVTVTATDGTGAAGSTTFVWTTTTPGGGAGTIVSALASTLCLDVQAANSANSTPVQTYTCNGSDAQQWTTGTDGTVRALGKCLDVTAAGTANNTKVQLYDCNGSSAQVWQYRADGSFLNPSSGRCLDVPAASTAISTQVQIYDCNGSPAQKWTRT</sequence>
<dbReference type="SUPFAM" id="SSF50370">
    <property type="entry name" value="Ricin B-like lectins"/>
    <property type="match status" value="1"/>
</dbReference>
<protein>
    <submittedName>
        <fullName evidence="5">Glycoside hydrolase family 3 C-terminal domain-containing protein</fullName>
    </submittedName>
</protein>
<dbReference type="InterPro" id="IPR002772">
    <property type="entry name" value="Glyco_hydro_3_C"/>
</dbReference>
<evidence type="ECO:0000256" key="1">
    <source>
        <dbReference type="ARBA" id="ARBA00005336"/>
    </source>
</evidence>
<evidence type="ECO:0000256" key="3">
    <source>
        <dbReference type="SAM" id="SignalP"/>
    </source>
</evidence>
<dbReference type="InterPro" id="IPR001764">
    <property type="entry name" value="Glyco_hydro_3_N"/>
</dbReference>
<dbReference type="InterPro" id="IPR011658">
    <property type="entry name" value="PA14_dom"/>
</dbReference>
<name>A0ABU7PCY7_9ACTN</name>
<dbReference type="InterPro" id="IPR017853">
    <property type="entry name" value="GH"/>
</dbReference>
<dbReference type="Proteomes" id="UP001344658">
    <property type="component" value="Unassembled WGS sequence"/>
</dbReference>
<dbReference type="SUPFAM" id="SSF51445">
    <property type="entry name" value="(Trans)glycosidases"/>
    <property type="match status" value="1"/>
</dbReference>
<dbReference type="PANTHER" id="PTHR42715:SF10">
    <property type="entry name" value="BETA-GLUCOSIDASE"/>
    <property type="match status" value="1"/>
</dbReference>
<dbReference type="Gene3D" id="3.20.20.300">
    <property type="entry name" value="Glycoside hydrolase, family 3, N-terminal domain"/>
    <property type="match status" value="1"/>
</dbReference>
<gene>
    <name evidence="5" type="ORF">V2S66_16980</name>
</gene>
<dbReference type="Gene3D" id="3.40.50.1700">
    <property type="entry name" value="Glycoside hydrolase family 3 C-terminal domain"/>
    <property type="match status" value="1"/>
</dbReference>
<dbReference type="PRINTS" id="PR00133">
    <property type="entry name" value="GLHYDRLASE3"/>
</dbReference>
<dbReference type="PROSITE" id="PS51820">
    <property type="entry name" value="PA14"/>
    <property type="match status" value="1"/>
</dbReference>
<dbReference type="SMART" id="SM01217">
    <property type="entry name" value="Fn3_like"/>
    <property type="match status" value="1"/>
</dbReference>
<dbReference type="Pfam" id="PF05345">
    <property type="entry name" value="He_PIG"/>
    <property type="match status" value="1"/>
</dbReference>
<dbReference type="InterPro" id="IPR015919">
    <property type="entry name" value="Cadherin-like_sf"/>
</dbReference>
<evidence type="ECO:0000259" key="4">
    <source>
        <dbReference type="PROSITE" id="PS51820"/>
    </source>
</evidence>
<feature type="chain" id="PRO_5046945500" evidence="3">
    <location>
        <begin position="25"/>
        <end position="1070"/>
    </location>
</feature>
<dbReference type="PANTHER" id="PTHR42715">
    <property type="entry name" value="BETA-GLUCOSIDASE"/>
    <property type="match status" value="1"/>
</dbReference>
<evidence type="ECO:0000256" key="2">
    <source>
        <dbReference type="ARBA" id="ARBA00022801"/>
    </source>
</evidence>
<dbReference type="Gene3D" id="2.60.120.260">
    <property type="entry name" value="Galactose-binding domain-like"/>
    <property type="match status" value="1"/>
</dbReference>
<dbReference type="SMART" id="SM00758">
    <property type="entry name" value="PA14"/>
    <property type="match status" value="1"/>
</dbReference>
<feature type="signal peptide" evidence="3">
    <location>
        <begin position="1"/>
        <end position="24"/>
    </location>
</feature>
<dbReference type="InterPro" id="IPR026891">
    <property type="entry name" value="Fn3-like"/>
</dbReference>
<proteinExistence type="inferred from homology"/>
<dbReference type="EMBL" id="JAZEWV010000012">
    <property type="protein sequence ID" value="MEE4543659.1"/>
    <property type="molecule type" value="Genomic_DNA"/>
</dbReference>
<evidence type="ECO:0000313" key="6">
    <source>
        <dbReference type="Proteomes" id="UP001344658"/>
    </source>
</evidence>
<dbReference type="SUPFAM" id="SSF49313">
    <property type="entry name" value="Cadherin-like"/>
    <property type="match status" value="1"/>
</dbReference>
<dbReference type="Gene3D" id="2.80.10.50">
    <property type="match status" value="1"/>
</dbReference>
<reference evidence="5 6" key="1">
    <citation type="submission" date="2023-12" db="EMBL/GenBank/DDBJ databases">
        <title>Streptomyces sp. V4-01.</title>
        <authorList>
            <person name="Somphong A."/>
            <person name="Phongsopitanun W."/>
        </authorList>
    </citation>
    <scope>NUCLEOTIDE SEQUENCE [LARGE SCALE GENOMIC DNA]</scope>
    <source>
        <strain evidence="5 6">V4-01</strain>
    </source>
</reference>
<dbReference type="Pfam" id="PF00933">
    <property type="entry name" value="Glyco_hydro_3"/>
    <property type="match status" value="1"/>
</dbReference>
<comment type="caution">
    <text evidence="5">The sequence shown here is derived from an EMBL/GenBank/DDBJ whole genome shotgun (WGS) entry which is preliminary data.</text>
</comment>
<dbReference type="CDD" id="cd23451">
    <property type="entry name" value="beta-trefoil_Ricin_laminarinase"/>
    <property type="match status" value="1"/>
</dbReference>
<dbReference type="RefSeq" id="WP_330796297.1">
    <property type="nucleotide sequence ID" value="NZ_JAZEWV010000012.1"/>
</dbReference>
<dbReference type="Gene3D" id="2.60.40.10">
    <property type="entry name" value="Immunoglobulins"/>
    <property type="match status" value="2"/>
</dbReference>
<dbReference type="SUPFAM" id="SSF52279">
    <property type="entry name" value="Beta-D-glucan exohydrolase, C-terminal domain"/>
    <property type="match status" value="1"/>
</dbReference>
<dbReference type="Pfam" id="PF14310">
    <property type="entry name" value="Fn3-like"/>
    <property type="match status" value="1"/>
</dbReference>
<keyword evidence="6" id="KW-1185">Reference proteome</keyword>
<dbReference type="InterPro" id="IPR035992">
    <property type="entry name" value="Ricin_B-like_lectins"/>
</dbReference>
<evidence type="ECO:0000313" key="5">
    <source>
        <dbReference type="EMBL" id="MEE4543659.1"/>
    </source>
</evidence>
<keyword evidence="2 5" id="KW-0378">Hydrolase</keyword>
<accession>A0ABU7PCY7</accession>
<dbReference type="PROSITE" id="PS50231">
    <property type="entry name" value="RICIN_B_LECTIN"/>
    <property type="match status" value="1"/>
</dbReference>
<dbReference type="InterPro" id="IPR013783">
    <property type="entry name" value="Ig-like_fold"/>
</dbReference>
<dbReference type="SMART" id="SM00458">
    <property type="entry name" value="RICIN"/>
    <property type="match status" value="1"/>
</dbReference>
<feature type="domain" description="PA14" evidence="4">
    <location>
        <begin position="441"/>
        <end position="579"/>
    </location>
</feature>
<dbReference type="InterPro" id="IPR037524">
    <property type="entry name" value="PA14/GLEYA"/>
</dbReference>
<keyword evidence="3" id="KW-0732">Signal</keyword>
<dbReference type="InterPro" id="IPR036881">
    <property type="entry name" value="Glyco_hydro_3_C_sf"/>
</dbReference>
<organism evidence="5 6">
    <name type="scientific">Actinacidiphila polyblastidii</name>
    <dbReference type="NCBI Taxonomy" id="3110430"/>
    <lineage>
        <taxon>Bacteria</taxon>
        <taxon>Bacillati</taxon>
        <taxon>Actinomycetota</taxon>
        <taxon>Actinomycetes</taxon>
        <taxon>Kitasatosporales</taxon>
        <taxon>Streptomycetaceae</taxon>
        <taxon>Actinacidiphila</taxon>
    </lineage>
</organism>
<dbReference type="Pfam" id="PF07691">
    <property type="entry name" value="PA14"/>
    <property type="match status" value="1"/>
</dbReference>
<dbReference type="GO" id="GO:0016787">
    <property type="term" value="F:hydrolase activity"/>
    <property type="evidence" value="ECO:0007669"/>
    <property type="project" value="UniProtKB-KW"/>
</dbReference>
<dbReference type="InterPro" id="IPR050288">
    <property type="entry name" value="Cellulose_deg_GH3"/>
</dbReference>
<comment type="similarity">
    <text evidence="1">Belongs to the glycosyl hydrolase 3 family.</text>
</comment>